<dbReference type="RefSeq" id="WP_005839463.1">
    <property type="nucleotide sequence ID" value="NZ_GG697141.2"/>
</dbReference>
<dbReference type="eggNOG" id="COG2911">
    <property type="taxonomic scope" value="Bacteria"/>
</dbReference>
<dbReference type="GeneID" id="93480591"/>
<dbReference type="Gene3D" id="3.30.160.710">
    <property type="match status" value="6"/>
</dbReference>
<feature type="domain" description="MBG" evidence="1">
    <location>
        <begin position="444"/>
        <end position="519"/>
    </location>
</feature>
<protein>
    <recommendedName>
        <fullName evidence="1">MBG domain-containing protein</fullName>
    </recommendedName>
</protein>
<feature type="domain" description="MBG" evidence="1">
    <location>
        <begin position="112"/>
        <end position="187"/>
    </location>
</feature>
<feature type="non-terminal residue" evidence="2">
    <location>
        <position position="1"/>
    </location>
</feature>
<evidence type="ECO:0000313" key="3">
    <source>
        <dbReference type="Proteomes" id="UP000003671"/>
    </source>
</evidence>
<keyword evidence="3" id="KW-1185">Reference proteome</keyword>
<dbReference type="Pfam" id="PF18676">
    <property type="entry name" value="MBG_2"/>
    <property type="match status" value="6"/>
</dbReference>
<dbReference type="STRING" id="500635.MITSMUL_03405"/>
<feature type="domain" description="MBG" evidence="1">
    <location>
        <begin position="29"/>
        <end position="104"/>
    </location>
</feature>
<name>C9KJR7_9FIRM</name>
<organism evidence="2 3">
    <name type="scientific">Mitsuokella multacida DSM 20544</name>
    <dbReference type="NCBI Taxonomy" id="500635"/>
    <lineage>
        <taxon>Bacteria</taxon>
        <taxon>Bacillati</taxon>
        <taxon>Bacillota</taxon>
        <taxon>Negativicutes</taxon>
        <taxon>Selenomonadales</taxon>
        <taxon>Selenomonadaceae</taxon>
        <taxon>Mitsuokella</taxon>
    </lineage>
</organism>
<reference evidence="2" key="1">
    <citation type="submission" date="2009-09" db="EMBL/GenBank/DDBJ databases">
        <authorList>
            <person name="Weinstock G."/>
            <person name="Sodergren E."/>
            <person name="Clifton S."/>
            <person name="Fulton L."/>
            <person name="Fulton B."/>
            <person name="Courtney L."/>
            <person name="Fronick C."/>
            <person name="Harrison M."/>
            <person name="Strong C."/>
            <person name="Farmer C."/>
            <person name="Delahaunty K."/>
            <person name="Markovic C."/>
            <person name="Hall O."/>
            <person name="Minx P."/>
            <person name="Tomlinson C."/>
            <person name="Mitreva M."/>
            <person name="Nelson J."/>
            <person name="Hou S."/>
            <person name="Wollam A."/>
            <person name="Pepin K.H."/>
            <person name="Johnson M."/>
            <person name="Bhonagiri V."/>
            <person name="Nash W.E."/>
            <person name="Warren W."/>
            <person name="Chinwalla A."/>
            <person name="Mardis E.R."/>
            <person name="Wilson R.K."/>
        </authorList>
    </citation>
    <scope>NUCLEOTIDE SEQUENCE [LARGE SCALE GENOMIC DNA]</scope>
    <source>
        <strain evidence="2">DSM 20544</strain>
    </source>
</reference>
<dbReference type="InterPro" id="IPR041286">
    <property type="entry name" value="MBG_2"/>
</dbReference>
<evidence type="ECO:0000313" key="2">
    <source>
        <dbReference type="EMBL" id="EEX69867.1"/>
    </source>
</evidence>
<feature type="domain" description="MBG" evidence="1">
    <location>
        <begin position="361"/>
        <end position="436"/>
    </location>
</feature>
<feature type="domain" description="MBG" evidence="1">
    <location>
        <begin position="278"/>
        <end position="353"/>
    </location>
</feature>
<feature type="domain" description="MBG" evidence="1">
    <location>
        <begin position="195"/>
        <end position="270"/>
    </location>
</feature>
<comment type="caution">
    <text evidence="2">The sequence shown here is derived from an EMBL/GenBank/DDBJ whole genome shotgun (WGS) entry which is preliminary data.</text>
</comment>
<dbReference type="Proteomes" id="UP000003671">
    <property type="component" value="Unassembled WGS sequence"/>
</dbReference>
<dbReference type="AlphaFoldDB" id="C9KJR7"/>
<gene>
    <name evidence="2" type="ORF">MITSMUL_03405</name>
</gene>
<dbReference type="PATRIC" id="fig|500635.8.peg.822"/>
<sequence length="1057" mass="113943">DITTSVNELKNYDVRTNTAKLHINKAALFVNTDDKTTTYGTVDKAFTSDIQGLTNGDDASIVNLTYATKGYLSDTKTNDVGDYDITTSVNELKNYDVKTNTAKLHINKAALFVNTDDKTTTYGTVDKAFTSDIQGLTNGDDASIVNLTYATKGYLSDTKTNDVGDYDINTGVNELKNYDVKTNTAKLHINKAALFVNTDDKTTTYGTVDKAFTSDIQGLTNGDDASIVNLTYATKGYLSDTKTNDVGDYDINTSVNELKNYDVKTNTAKLHINKAALFVNTDDKTTTYGTVDKAFTSDIQGLTNGDDASIVNLTYATKGYLSNTKTNDVGDYDINTSVNELKNYDVKTNTAKLHINKAALFVNTDDKTTTYGTVDKAFTSDIQGLTNGDDASIVNLTYATKGYLSDTKTNDVGDYDITTSVNELKNYDVKTNTAKLHINKAALFVNTDDKTTTYGTVDKAFTSDIQGLTNGDDASIVNLTYATKGYLSNTKTNDVGDYDITTSVNELKNYDVKTNTANLHIKQADLTIQIGNASTVYGTKFDESQYGYKYKSGITNGDTKATLDAALGGMNYTNDAALDGTNGKWTKGVGDYDLKGKGVNNLTNYKVTYLNGTATVTPYTITEEEIVNPDGSPLYTTKYGQKDAFGTATFTGVNGDGTYELAITDSSALATAGAGKVTQDVGKNIYDTTVELSEAMNGNYQFADGATSKTFEKTASVTPAELTIKTKDVETEYGTVKTTTSEVEGLVNGDLPTGFIYDYGDYGGAYLDSNTKTNDVNTYHFGTKLSGAEFLKNYTITGGEADVKIDPKDVTFFVSGTGNTLDDITYTVDPDIDAQLAYGEHVDADYTPGNTLGDNQYGVVAHINGTPIISGDVAGNYRYNYGGLITLSPTVPTKPDIDPHNPSNLDGSGSWTSNMGKHGVPGVERVAGLASAELPFFKVEAGQVSHYGTYDVAADPDKVRLEPTGKRLPEPNQPKTQYREYTKALTTTDGTGMFRMVYDGSTFNITPVDDGALALMRMGDVKNNVELSAEALHAGFSEMGILLEDLDGVYVHFDTMA</sequence>
<dbReference type="EMBL" id="ABWK02000002">
    <property type="protein sequence ID" value="EEX69867.1"/>
    <property type="molecule type" value="Genomic_DNA"/>
</dbReference>
<accession>C9KJR7</accession>
<dbReference type="HOGENOM" id="CLU_289965_0_0_9"/>
<proteinExistence type="predicted"/>
<evidence type="ECO:0000259" key="1">
    <source>
        <dbReference type="Pfam" id="PF18676"/>
    </source>
</evidence>